<reference evidence="12" key="1">
    <citation type="submission" date="2025-08" db="UniProtKB">
        <authorList>
            <consortium name="Ensembl"/>
        </authorList>
    </citation>
    <scope>IDENTIFICATION</scope>
</reference>
<proteinExistence type="inferred from homology"/>
<feature type="region of interest" description="Disordered" evidence="11">
    <location>
        <begin position="225"/>
        <end position="244"/>
    </location>
</feature>
<name>A0A3B4BL63_9GOBI</name>
<sequence length="349" mass="41494">MYKVDLPVDQSTQNAVERRRAAESARKERIFNTRLRVMGLDLHALEQQVQDRKHQQHLERQRDKDYDFLRLNHDEALMQQDNNEKQRRADLHTGELATKFWCTYQRAEDSRDADLNNDQMRALTLSVPESELGPASMQIFEVLGNSQFMCVTDMLTGQGLMYEDHRREEMRTLEEECRRVSRMALDNYNHALQAERKREERRREERENLAEMWHMVTSDMMTERAEAAERPGGGRPPGVMADRWKGMSPTQLSAIHKEREAQCEEKQKQQDKERSLRTSFGLQLLKSSQAAEEEEQRVAEQRRQRRAEIDLYNRQLAKEQQIHQEYLDKILYTNKPTKDYFRQFNTSSR</sequence>
<comment type="similarity">
    <text evidence="2">Belongs to the RIB43A family.</text>
</comment>
<evidence type="ECO:0000313" key="12">
    <source>
        <dbReference type="Ensembl" id="ENSPMGP00000029195.1"/>
    </source>
</evidence>
<keyword evidence="6" id="KW-0969">Cilium</keyword>
<evidence type="ECO:0000256" key="3">
    <source>
        <dbReference type="ARBA" id="ARBA00022490"/>
    </source>
</evidence>
<feature type="compositionally biased region" description="Polar residues" evidence="11">
    <location>
        <begin position="277"/>
        <end position="288"/>
    </location>
</feature>
<keyword evidence="3" id="KW-0963">Cytoplasm</keyword>
<protein>
    <recommendedName>
        <fullName evidence="9">RIB43A-like with coiled-coils protein 1</fullName>
    </recommendedName>
</protein>
<evidence type="ECO:0000256" key="11">
    <source>
        <dbReference type="SAM" id="MobiDB-lite"/>
    </source>
</evidence>
<comment type="subunit">
    <text evidence="10">Microtubule inner protein component of sperm flagellar doublet microtubules.</text>
</comment>
<keyword evidence="8" id="KW-0966">Cell projection</keyword>
<evidence type="ECO:0000256" key="4">
    <source>
        <dbReference type="ARBA" id="ARBA00022846"/>
    </source>
</evidence>
<keyword evidence="13" id="KW-1185">Reference proteome</keyword>
<dbReference type="Ensembl" id="ENSPMGT00000031079.1">
    <property type="protein sequence ID" value="ENSPMGP00000029195.1"/>
    <property type="gene ID" value="ENSPMGG00000023488.1"/>
</dbReference>
<dbReference type="STRING" id="409849.ENSPMGP00000029195"/>
<feature type="compositionally biased region" description="Basic and acidic residues" evidence="11">
    <location>
        <begin position="265"/>
        <end position="276"/>
    </location>
</feature>
<organism evidence="12 13">
    <name type="scientific">Periophthalmus magnuspinnatus</name>
    <dbReference type="NCBI Taxonomy" id="409849"/>
    <lineage>
        <taxon>Eukaryota</taxon>
        <taxon>Metazoa</taxon>
        <taxon>Chordata</taxon>
        <taxon>Craniata</taxon>
        <taxon>Vertebrata</taxon>
        <taxon>Euteleostomi</taxon>
        <taxon>Actinopterygii</taxon>
        <taxon>Neopterygii</taxon>
        <taxon>Teleostei</taxon>
        <taxon>Neoteleostei</taxon>
        <taxon>Acanthomorphata</taxon>
        <taxon>Gobiaria</taxon>
        <taxon>Gobiiformes</taxon>
        <taxon>Gobioidei</taxon>
        <taxon>Gobiidae</taxon>
        <taxon>Oxudercinae</taxon>
        <taxon>Periophthalmus</taxon>
    </lineage>
</organism>
<dbReference type="InterPro" id="IPR008805">
    <property type="entry name" value="RIB43A"/>
</dbReference>
<feature type="region of interest" description="Disordered" evidence="11">
    <location>
        <begin position="1"/>
        <end position="20"/>
    </location>
</feature>
<dbReference type="Proteomes" id="UP000261520">
    <property type="component" value="Unplaced"/>
</dbReference>
<dbReference type="PANTHER" id="PTHR14517">
    <property type="entry name" value="RIB43A-RELATED"/>
    <property type="match status" value="1"/>
</dbReference>
<feature type="region of interest" description="Disordered" evidence="11">
    <location>
        <begin position="265"/>
        <end position="303"/>
    </location>
</feature>
<keyword evidence="7" id="KW-0206">Cytoskeleton</keyword>
<keyword evidence="4" id="KW-0282">Flagellum</keyword>
<reference evidence="12" key="2">
    <citation type="submission" date="2025-09" db="UniProtKB">
        <authorList>
            <consortium name="Ensembl"/>
        </authorList>
    </citation>
    <scope>IDENTIFICATION</scope>
</reference>
<dbReference type="AlphaFoldDB" id="A0A3B4BL63"/>
<evidence type="ECO:0000256" key="10">
    <source>
        <dbReference type="ARBA" id="ARBA00046435"/>
    </source>
</evidence>
<dbReference type="Pfam" id="PF05914">
    <property type="entry name" value="RIB43A"/>
    <property type="match status" value="2"/>
</dbReference>
<evidence type="ECO:0000256" key="8">
    <source>
        <dbReference type="ARBA" id="ARBA00023273"/>
    </source>
</evidence>
<comment type="subcellular location">
    <subcellularLocation>
        <location evidence="1">Cytoplasm</location>
        <location evidence="1">Cytoskeleton</location>
        <location evidence="1">Flagellum axoneme</location>
    </subcellularLocation>
</comment>
<dbReference type="PANTHER" id="PTHR14517:SF11">
    <property type="entry name" value="RIB43A-LIKE WITH COILED-COILS PROTEIN 1"/>
    <property type="match status" value="1"/>
</dbReference>
<evidence type="ECO:0000256" key="6">
    <source>
        <dbReference type="ARBA" id="ARBA00023069"/>
    </source>
</evidence>
<evidence type="ECO:0000256" key="5">
    <source>
        <dbReference type="ARBA" id="ARBA00023054"/>
    </source>
</evidence>
<evidence type="ECO:0000313" key="13">
    <source>
        <dbReference type="Proteomes" id="UP000261520"/>
    </source>
</evidence>
<keyword evidence="5" id="KW-0175">Coiled coil</keyword>
<evidence type="ECO:0000256" key="7">
    <source>
        <dbReference type="ARBA" id="ARBA00023212"/>
    </source>
</evidence>
<evidence type="ECO:0000256" key="1">
    <source>
        <dbReference type="ARBA" id="ARBA00004611"/>
    </source>
</evidence>
<accession>A0A3B4BL63</accession>
<evidence type="ECO:0000256" key="9">
    <source>
        <dbReference type="ARBA" id="ARBA00041087"/>
    </source>
</evidence>
<evidence type="ECO:0000256" key="2">
    <source>
        <dbReference type="ARBA" id="ARBA00006875"/>
    </source>
</evidence>